<dbReference type="EMBL" id="LNTB01000001">
    <property type="protein sequence ID" value="KSW11397.1"/>
    <property type="molecule type" value="Genomic_DNA"/>
</dbReference>
<reference evidence="1 2" key="1">
    <citation type="submission" date="2015-11" db="EMBL/GenBank/DDBJ databases">
        <title>Genome sequence of Pyrodictium occultum PL-19, a marine hyperthermophilic archaeon isolated from Volcano, Italy.</title>
        <authorList>
            <person name="Utturkar S."/>
            <person name="Huber H."/>
            <person name="Leptihn S."/>
            <person name="Brown S."/>
            <person name="Stetter K.O."/>
            <person name="Podar M."/>
        </authorList>
    </citation>
    <scope>NUCLEOTIDE SEQUENCE [LARGE SCALE GENOMIC DNA]</scope>
    <source>
        <strain evidence="1 2">PL-19</strain>
    </source>
</reference>
<evidence type="ECO:0000313" key="2">
    <source>
        <dbReference type="Proteomes" id="UP000053352"/>
    </source>
</evidence>
<dbReference type="Proteomes" id="UP000053352">
    <property type="component" value="Unassembled WGS sequence"/>
</dbReference>
<sequence>MIIFTLHGSALRLKAHYHPKGCMRARQSHVDLPCSIEPLCSLAAKRGMKLACRSLEGCITVMEPVTGIEARLCSQSGSLACSRQVYVMRTRGGSLYIGPVVYNGG</sequence>
<proteinExistence type="predicted"/>
<comment type="caution">
    <text evidence="1">The sequence shown here is derived from an EMBL/GenBank/DDBJ whole genome shotgun (WGS) entry which is preliminary data.</text>
</comment>
<name>A0A0V8RTJ5_PYROC</name>
<keyword evidence="2" id="KW-1185">Reference proteome</keyword>
<protein>
    <submittedName>
        <fullName evidence="1">Uncharacterized protein</fullName>
    </submittedName>
</protein>
<dbReference type="AlphaFoldDB" id="A0A0V8RTJ5"/>
<accession>A0A0V8RTJ5</accession>
<organism evidence="1 2">
    <name type="scientific">Pyrodictium occultum</name>
    <dbReference type="NCBI Taxonomy" id="2309"/>
    <lineage>
        <taxon>Archaea</taxon>
        <taxon>Thermoproteota</taxon>
        <taxon>Thermoprotei</taxon>
        <taxon>Desulfurococcales</taxon>
        <taxon>Pyrodictiaceae</taxon>
        <taxon>Pyrodictium</taxon>
    </lineage>
</organism>
<gene>
    <name evidence="1" type="ORF">CF15_00605</name>
</gene>
<evidence type="ECO:0000313" key="1">
    <source>
        <dbReference type="EMBL" id="KSW11397.1"/>
    </source>
</evidence>